<name>A0A346TPP2_9ABAC</name>
<feature type="domain" description="dUTPase-like" evidence="1">
    <location>
        <begin position="46"/>
        <end position="145"/>
    </location>
</feature>
<dbReference type="Proteomes" id="UP000501969">
    <property type="component" value="Segment"/>
</dbReference>
<dbReference type="EMBL" id="MH124167">
    <property type="protein sequence ID" value="AXU41552.1"/>
    <property type="molecule type" value="Genomic_DNA"/>
</dbReference>
<protein>
    <submittedName>
        <fullName evidence="2">dUTPase</fullName>
    </submittedName>
</protein>
<keyword evidence="3" id="KW-1185">Reference proteome</keyword>
<dbReference type="KEGG" id="vg:80534059"/>
<dbReference type="GeneID" id="80534059"/>
<evidence type="ECO:0000313" key="2">
    <source>
        <dbReference type="EMBL" id="AXU41552.1"/>
    </source>
</evidence>
<dbReference type="RefSeq" id="YP_010796564.1">
    <property type="nucleotide sequence ID" value="NC_076031.1"/>
</dbReference>
<dbReference type="SUPFAM" id="SSF51283">
    <property type="entry name" value="dUTPase-like"/>
    <property type="match status" value="1"/>
</dbReference>
<dbReference type="InterPro" id="IPR036157">
    <property type="entry name" value="dUTPase-like_sf"/>
</dbReference>
<reference evidence="2 3" key="1">
    <citation type="submission" date="2018-03" db="EMBL/GenBank/DDBJ databases">
        <title>Complete genome sequence of a second alphabaculovirus from the true armyworm, Mythimna unipuncta.</title>
        <authorList>
            <person name="Harrison R.L."/>
            <person name="Mowery J.D."/>
            <person name="Bauchan G.R."/>
            <person name="Theilmann D.A."/>
            <person name="Erlandson M.A."/>
        </authorList>
    </citation>
    <scope>NUCLEOTIDE SEQUENCE [LARGE SCALE GENOMIC DNA]</scope>
    <source>
        <strain evidence="2 3">KY310</strain>
    </source>
</reference>
<proteinExistence type="predicted"/>
<sequence>MSTLLKLSTFFLFIIMSPHIETNSIDKPEWNGSLIYRLIGKNTFQPKQRGESLQFDLRIPSAIQLPADGRRVINMDIKITLPVNYRAFLTSNRTLVATKKVSVHFSEIILGGRPTQLQAYLHNKSKISTKLKKGEYVCKLQVYNLNEQDRDLSIIYDLNKCDYY</sequence>
<evidence type="ECO:0000259" key="1">
    <source>
        <dbReference type="Pfam" id="PF00692"/>
    </source>
</evidence>
<dbReference type="Pfam" id="PF00692">
    <property type="entry name" value="dUTPase"/>
    <property type="match status" value="1"/>
</dbReference>
<evidence type="ECO:0000313" key="3">
    <source>
        <dbReference type="Proteomes" id="UP000501969"/>
    </source>
</evidence>
<organism evidence="2 3">
    <name type="scientific">Mythimna unipuncta nucleopolyhedrovirus</name>
    <dbReference type="NCBI Taxonomy" id="447897"/>
    <lineage>
        <taxon>Viruses</taxon>
        <taxon>Viruses incertae sedis</taxon>
        <taxon>Naldaviricetes</taxon>
        <taxon>Lefavirales</taxon>
        <taxon>Baculoviridae</taxon>
        <taxon>Alphabaculovirus</taxon>
    </lineage>
</organism>
<accession>A0A346TPP2</accession>
<dbReference type="Gene3D" id="2.70.40.10">
    <property type="match status" value="1"/>
</dbReference>
<dbReference type="InterPro" id="IPR029054">
    <property type="entry name" value="dUTPase-like"/>
</dbReference>